<organism evidence="1 2">
    <name type="scientific">Thermothielavioides terrestris</name>
    <dbReference type="NCBI Taxonomy" id="2587410"/>
    <lineage>
        <taxon>Eukaryota</taxon>
        <taxon>Fungi</taxon>
        <taxon>Dikarya</taxon>
        <taxon>Ascomycota</taxon>
        <taxon>Pezizomycotina</taxon>
        <taxon>Sordariomycetes</taxon>
        <taxon>Sordariomycetidae</taxon>
        <taxon>Sordariales</taxon>
        <taxon>Chaetomiaceae</taxon>
        <taxon>Thermothielavioides</taxon>
    </lineage>
</organism>
<reference evidence="1 2" key="1">
    <citation type="submission" date="2018-04" db="EMBL/GenBank/DDBJ databases">
        <authorList>
            <person name="Huttner S."/>
            <person name="Dainat J."/>
        </authorList>
    </citation>
    <scope>NUCLEOTIDE SEQUENCE [LARGE SCALE GENOMIC DNA]</scope>
</reference>
<evidence type="ECO:0000313" key="2">
    <source>
        <dbReference type="Proteomes" id="UP000289323"/>
    </source>
</evidence>
<protein>
    <submittedName>
        <fullName evidence="1">8b42e116-1427-4945-be42-1c38782066f1</fullName>
    </submittedName>
</protein>
<accession>A0A3S4D3H6</accession>
<name>A0A3S4D3H6_9PEZI</name>
<dbReference type="Proteomes" id="UP000289323">
    <property type="component" value="Unassembled WGS sequence"/>
</dbReference>
<gene>
    <name evidence="1" type="ORF">TT172_LOCUS3884</name>
</gene>
<sequence>MDRDRQRY</sequence>
<proteinExistence type="predicted"/>
<evidence type="ECO:0000313" key="1">
    <source>
        <dbReference type="EMBL" id="SPQ21465.1"/>
    </source>
</evidence>
<dbReference type="EMBL" id="OUUZ01000008">
    <property type="protein sequence ID" value="SPQ21465.1"/>
    <property type="molecule type" value="Genomic_DNA"/>
</dbReference>